<evidence type="ECO:0000256" key="1">
    <source>
        <dbReference type="SAM" id="Coils"/>
    </source>
</evidence>
<feature type="domain" description="Putative zinc-finger" evidence="3">
    <location>
        <begin position="806"/>
        <end position="825"/>
    </location>
</feature>
<feature type="compositionally biased region" description="Low complexity" evidence="2">
    <location>
        <begin position="20"/>
        <end position="36"/>
    </location>
</feature>
<feature type="compositionally biased region" description="Basic and acidic residues" evidence="2">
    <location>
        <begin position="434"/>
        <end position="443"/>
    </location>
</feature>
<proteinExistence type="predicted"/>
<feature type="compositionally biased region" description="Polar residues" evidence="2">
    <location>
        <begin position="241"/>
        <end position="256"/>
    </location>
</feature>
<accession>A0AAD3TTS5</accession>
<dbReference type="GO" id="GO:0005884">
    <property type="term" value="C:actin filament"/>
    <property type="evidence" value="ECO:0007669"/>
    <property type="project" value="TreeGrafter"/>
</dbReference>
<dbReference type="Pfam" id="PF10650">
    <property type="entry name" value="zf-C3H1"/>
    <property type="match status" value="1"/>
</dbReference>
<organism evidence="4 5">
    <name type="scientific">Cutaneotrichosporon spelunceum</name>
    <dbReference type="NCBI Taxonomy" id="1672016"/>
    <lineage>
        <taxon>Eukaryota</taxon>
        <taxon>Fungi</taxon>
        <taxon>Dikarya</taxon>
        <taxon>Basidiomycota</taxon>
        <taxon>Agaricomycotina</taxon>
        <taxon>Tremellomycetes</taxon>
        <taxon>Trichosporonales</taxon>
        <taxon>Trichosporonaceae</taxon>
        <taxon>Cutaneotrichosporon</taxon>
    </lineage>
</organism>
<feature type="region of interest" description="Disordered" evidence="2">
    <location>
        <begin position="199"/>
        <end position="259"/>
    </location>
</feature>
<dbReference type="EMBL" id="BTCM01000003">
    <property type="protein sequence ID" value="GMK56743.1"/>
    <property type="molecule type" value="Genomic_DNA"/>
</dbReference>
<feature type="compositionally biased region" description="Acidic residues" evidence="2">
    <location>
        <begin position="491"/>
        <end position="515"/>
    </location>
</feature>
<evidence type="ECO:0000256" key="2">
    <source>
        <dbReference type="SAM" id="MobiDB-lite"/>
    </source>
</evidence>
<evidence type="ECO:0000313" key="4">
    <source>
        <dbReference type="EMBL" id="GMK56743.1"/>
    </source>
</evidence>
<feature type="region of interest" description="Disordered" evidence="2">
    <location>
        <begin position="869"/>
        <end position="892"/>
    </location>
</feature>
<name>A0AAD3TTS5_9TREE</name>
<protein>
    <recommendedName>
        <fullName evidence="3">Putative zinc-finger domain-containing protein</fullName>
    </recommendedName>
</protein>
<evidence type="ECO:0000259" key="3">
    <source>
        <dbReference type="Pfam" id="PF10650"/>
    </source>
</evidence>
<feature type="compositionally biased region" description="Polar residues" evidence="2">
    <location>
        <begin position="327"/>
        <end position="341"/>
    </location>
</feature>
<feature type="compositionally biased region" description="Pro residues" evidence="2">
    <location>
        <begin position="414"/>
        <end position="433"/>
    </location>
</feature>
<sequence>MMSADPSTTDNAAGTPILPVQPSQPSSATPSPTVTPLSHAPSNGTTRDINVLRAAALQSRAKLGKMKAIASKTQSATSGPDREEGEISDSTPPRILPPSTPSQASQSPVRAHTSAPPAIMRSTVVTLAPSQAQMSKEDEEYLTVLRNLVDDLDVPPDQLVAGGAPVHLVRRVCEEMVAEKKARGSLRVDDSRPDIWQIARSPIREGSDTPGFPDAGPSARASRANSSRSSSPDVEVVVRTTEASNSGALSPSSDSSMEAMVERMVPPQPLQLSPHSPAPQHAMAIPTRHTLMSSWPIPPFLPSRPPAQVPNIGSAVPIDSYRPMPRPSTTRLPTSLAPTQQSSTTRGRGRKRRDLDSAASFPATLDYGDDGEESDASSTRPPEPAAAPPPPPPPLLAMTPQPPAAVPSDHAPPARGPSPPSIPPPPVPPPPPTRPDELVEARRRLLASMRMKKASTPTSGPAAPVLPSPAPVSRKATPPESVATQAAEVPMDLDSELEDGEITDTEEGELVDDDTSTNMTTTAPSAKWNAPLTESIPFSRSGDAPTATPPTLAHAPVVVPVWTSSRGIKRPLAEDLMDQPSRPPSGGRPRRKIFCVTAQRPAALTVLLDDHPSDSEGEDEQPTPVILPPAIVIPPEWETIQKEEEKARKIAEKDEHIRRLRERIAELAEKKKTCSAPPTPTGALTPATASSITECAIQGELNIAVNASMSTTAPAGDAGRDDLPVTVEDEGMDIDVSESTRGVEEATTSASAHSNFRPYKPFLTQYRMLATNGPPVDTESTLTLDWGRMSSIILTHRLQRNPDVELCPYEAAGGRCSDSTCQHVHLDRAEPTDDDLVAYVSQILSLQAGPTSLELDRAAIEEALNAARAEFSSSSKTAETQGPGSKNEGSRTWSANDLSCLLDMTARRLRAR</sequence>
<comment type="caution">
    <text evidence="4">The sequence shown here is derived from an EMBL/GenBank/DDBJ whole genome shotgun (WGS) entry which is preliminary data.</text>
</comment>
<gene>
    <name evidence="4" type="ORF">CspeluHIS016_0305830</name>
</gene>
<dbReference type="InterPro" id="IPR019607">
    <property type="entry name" value="Putative_zinc-finger_domain"/>
</dbReference>
<keyword evidence="1" id="KW-0175">Coiled coil</keyword>
<evidence type="ECO:0000313" key="5">
    <source>
        <dbReference type="Proteomes" id="UP001222932"/>
    </source>
</evidence>
<dbReference type="Proteomes" id="UP001222932">
    <property type="component" value="Unassembled WGS sequence"/>
</dbReference>
<dbReference type="GO" id="GO:0030041">
    <property type="term" value="P:actin filament polymerization"/>
    <property type="evidence" value="ECO:0007669"/>
    <property type="project" value="TreeGrafter"/>
</dbReference>
<dbReference type="InterPro" id="IPR051412">
    <property type="entry name" value="Formin_Homology_Diaphanous_sf"/>
</dbReference>
<feature type="region of interest" description="Disordered" evidence="2">
    <location>
        <begin position="1"/>
        <end position="117"/>
    </location>
</feature>
<feature type="region of interest" description="Disordered" evidence="2">
    <location>
        <begin position="306"/>
        <end position="551"/>
    </location>
</feature>
<dbReference type="PANTHER" id="PTHR45691:SF1">
    <property type="entry name" value="FH2 DOMAIN-CONTAINING PROTEIN 1-RELATED"/>
    <property type="match status" value="1"/>
</dbReference>
<dbReference type="PANTHER" id="PTHR45691">
    <property type="entry name" value="PROTEIN DIAPHANOUS"/>
    <property type="match status" value="1"/>
</dbReference>
<feature type="compositionally biased region" description="Polar residues" evidence="2">
    <location>
        <begin position="1"/>
        <end position="12"/>
    </location>
</feature>
<feature type="coiled-coil region" evidence="1">
    <location>
        <begin position="643"/>
        <end position="670"/>
    </location>
</feature>
<keyword evidence="5" id="KW-1185">Reference proteome</keyword>
<dbReference type="AlphaFoldDB" id="A0AAD3TTS5"/>
<dbReference type="PRINTS" id="PR01217">
    <property type="entry name" value="PRICHEXTENSN"/>
</dbReference>
<feature type="compositionally biased region" description="Pro residues" evidence="2">
    <location>
        <begin position="381"/>
        <end position="405"/>
    </location>
</feature>
<reference evidence="4" key="1">
    <citation type="journal article" date="2023" name="BMC Genomics">
        <title>Chromosome-level genome assemblies of Cutaneotrichosporon spp. (Trichosporonales, Basidiomycota) reveal imbalanced evolution between nucleotide sequences and chromosome synteny.</title>
        <authorList>
            <person name="Kobayashi Y."/>
            <person name="Kayamori A."/>
            <person name="Aoki K."/>
            <person name="Shiwa Y."/>
            <person name="Matsutani M."/>
            <person name="Fujita N."/>
            <person name="Sugita T."/>
            <person name="Iwasaki W."/>
            <person name="Tanaka N."/>
            <person name="Takashima M."/>
        </authorList>
    </citation>
    <scope>NUCLEOTIDE SEQUENCE</scope>
    <source>
        <strain evidence="4">HIS016</strain>
    </source>
</reference>
<reference evidence="4" key="2">
    <citation type="submission" date="2023-06" db="EMBL/GenBank/DDBJ databases">
        <authorList>
            <person name="Kobayashi Y."/>
            <person name="Kayamori A."/>
            <person name="Aoki K."/>
            <person name="Shiwa Y."/>
            <person name="Fujita N."/>
            <person name="Sugita T."/>
            <person name="Iwasaki W."/>
            <person name="Tanaka N."/>
            <person name="Takashima M."/>
        </authorList>
    </citation>
    <scope>NUCLEOTIDE SEQUENCE</scope>
    <source>
        <strain evidence="4">HIS016</strain>
    </source>
</reference>
<feature type="compositionally biased region" description="Low complexity" evidence="2">
    <location>
        <begin position="218"/>
        <end position="231"/>
    </location>
</feature>
<feature type="compositionally biased region" description="Polar residues" evidence="2">
    <location>
        <begin position="871"/>
        <end position="884"/>
    </location>
</feature>